<evidence type="ECO:0000313" key="3">
    <source>
        <dbReference type="Proteomes" id="UP000005496"/>
    </source>
</evidence>
<name>D6SUD3_9BACT</name>
<organism evidence="2 3">
    <name type="scientific">Desulfonatronospira thiodismutans ASO3-1</name>
    <dbReference type="NCBI Taxonomy" id="555779"/>
    <lineage>
        <taxon>Bacteria</taxon>
        <taxon>Pseudomonadati</taxon>
        <taxon>Thermodesulfobacteriota</taxon>
        <taxon>Desulfovibrionia</taxon>
        <taxon>Desulfovibrionales</taxon>
        <taxon>Desulfonatronovibrionaceae</taxon>
        <taxon>Desulfonatronospira</taxon>
    </lineage>
</organism>
<accession>D6SUD3</accession>
<dbReference type="eggNOG" id="ENOG5032YVY">
    <property type="taxonomic scope" value="Bacteria"/>
</dbReference>
<reference evidence="2" key="1">
    <citation type="submission" date="2010-05" db="EMBL/GenBank/DDBJ databases">
        <title>The draft genome of Desulfonatronospira thiodismutans ASO3-1.</title>
        <authorList>
            <consortium name="US DOE Joint Genome Institute (JGI-PGF)"/>
            <person name="Lucas S."/>
            <person name="Copeland A."/>
            <person name="Lapidus A."/>
            <person name="Cheng J.-F."/>
            <person name="Bruce D."/>
            <person name="Goodwin L."/>
            <person name="Pitluck S."/>
            <person name="Chertkov O."/>
            <person name="Brettin T."/>
            <person name="Detter J.C."/>
            <person name="Han C."/>
            <person name="Land M.L."/>
            <person name="Hauser L."/>
            <person name="Kyrpides N."/>
            <person name="Mikhailova N."/>
            <person name="Muyzer G."/>
            <person name="Woyke T."/>
        </authorList>
    </citation>
    <scope>NUCLEOTIDE SEQUENCE [LARGE SCALE GENOMIC DNA]</scope>
    <source>
        <strain evidence="2">ASO3-1</strain>
    </source>
</reference>
<evidence type="ECO:0000313" key="2">
    <source>
        <dbReference type="EMBL" id="EFI32913.1"/>
    </source>
</evidence>
<dbReference type="Proteomes" id="UP000005496">
    <property type="component" value="Unassembled WGS sequence"/>
</dbReference>
<feature type="coiled-coil region" evidence="1">
    <location>
        <begin position="9"/>
        <end position="65"/>
    </location>
</feature>
<protein>
    <recommendedName>
        <fullName evidence="4">Coiled coil domain-containing protein</fullName>
    </recommendedName>
</protein>
<comment type="caution">
    <text evidence="2">The sequence shown here is derived from an EMBL/GenBank/DDBJ whole genome shotgun (WGS) entry which is preliminary data.</text>
</comment>
<gene>
    <name evidence="2" type="ORF">Dthio_PD0227</name>
</gene>
<evidence type="ECO:0000256" key="1">
    <source>
        <dbReference type="SAM" id="Coils"/>
    </source>
</evidence>
<keyword evidence="3" id="KW-1185">Reference proteome</keyword>
<sequence>MSEQRDAFVQKLKAKIDEWNAEIDRLNAKAEQVGAEAKMEYLQQVEEIKKHRDDALQKMEQLQEAGEGAWEDMKSGVEMAVDSMVQAAKSARERFK</sequence>
<dbReference type="AlphaFoldDB" id="D6SUD3"/>
<dbReference type="EMBL" id="ACJN02000004">
    <property type="protein sequence ID" value="EFI32913.1"/>
    <property type="molecule type" value="Genomic_DNA"/>
</dbReference>
<keyword evidence="1" id="KW-0175">Coiled coil</keyword>
<proteinExistence type="predicted"/>
<dbReference type="RefSeq" id="WP_008871606.1">
    <property type="nucleotide sequence ID" value="NZ_ACJN02000004.1"/>
</dbReference>
<dbReference type="OrthoDB" id="5339985at2"/>
<evidence type="ECO:0008006" key="4">
    <source>
        <dbReference type="Google" id="ProtNLM"/>
    </source>
</evidence>